<evidence type="ECO:0000313" key="4">
    <source>
        <dbReference type="Proteomes" id="UP000326702"/>
    </source>
</evidence>
<dbReference type="InterPro" id="IPR021401">
    <property type="entry name" value="DUF3040"/>
</dbReference>
<organism evidence="3 4">
    <name type="scientific">Luteimicrobium xylanilyticum</name>
    <dbReference type="NCBI Taxonomy" id="1133546"/>
    <lineage>
        <taxon>Bacteria</taxon>
        <taxon>Bacillati</taxon>
        <taxon>Actinomycetota</taxon>
        <taxon>Actinomycetes</taxon>
        <taxon>Micrococcales</taxon>
        <taxon>Luteimicrobium</taxon>
    </lineage>
</organism>
<gene>
    <name evidence="3" type="ORF">KDY119_01491</name>
</gene>
<dbReference type="OrthoDB" id="5244024at2"/>
<keyword evidence="2" id="KW-1133">Transmembrane helix</keyword>
<feature type="region of interest" description="Disordered" evidence="1">
    <location>
        <begin position="93"/>
        <end position="112"/>
    </location>
</feature>
<accession>A0A5P9QC03</accession>
<dbReference type="AlphaFoldDB" id="A0A5P9QC03"/>
<dbReference type="Pfam" id="PF11239">
    <property type="entry name" value="DUF3040"/>
    <property type="match status" value="1"/>
</dbReference>
<feature type="transmembrane region" description="Helical" evidence="2">
    <location>
        <begin position="63"/>
        <end position="82"/>
    </location>
</feature>
<proteinExistence type="predicted"/>
<sequence>MPLSEYEQRVLEQMEQALTSDDPRLANTLQSAERHPLWRYVVGFLAAAVGLLVLVLGAAASQWWLGVGGFVLMFAGVAFALLRRRAKPGPIGVVGGSARASGPSRPTARATKRESFLARLEERWERRRHEGGR</sequence>
<protein>
    <recommendedName>
        <fullName evidence="5">DUF3040 domain-containing protein</fullName>
    </recommendedName>
</protein>
<dbReference type="RefSeq" id="WP_036951338.1">
    <property type="nucleotide sequence ID" value="NZ_BAABIH010000035.1"/>
</dbReference>
<dbReference type="KEGG" id="lxl:KDY119_01491"/>
<evidence type="ECO:0000256" key="2">
    <source>
        <dbReference type="SAM" id="Phobius"/>
    </source>
</evidence>
<evidence type="ECO:0000256" key="1">
    <source>
        <dbReference type="SAM" id="MobiDB-lite"/>
    </source>
</evidence>
<dbReference type="EMBL" id="CP045529">
    <property type="protein sequence ID" value="QFU97985.1"/>
    <property type="molecule type" value="Genomic_DNA"/>
</dbReference>
<evidence type="ECO:0008006" key="5">
    <source>
        <dbReference type="Google" id="ProtNLM"/>
    </source>
</evidence>
<feature type="transmembrane region" description="Helical" evidence="2">
    <location>
        <begin position="37"/>
        <end position="57"/>
    </location>
</feature>
<evidence type="ECO:0000313" key="3">
    <source>
        <dbReference type="EMBL" id="QFU97985.1"/>
    </source>
</evidence>
<keyword evidence="2" id="KW-0812">Transmembrane</keyword>
<dbReference type="Proteomes" id="UP000326702">
    <property type="component" value="Chromosome"/>
</dbReference>
<reference evidence="3 4" key="1">
    <citation type="submission" date="2019-10" db="EMBL/GenBank/DDBJ databases">
        <title>Genome sequence of Luteimicrobium xylanilyticum HY-24.</title>
        <authorList>
            <person name="Kim D.Y."/>
            <person name="Park H.-Y."/>
        </authorList>
    </citation>
    <scope>NUCLEOTIDE SEQUENCE [LARGE SCALE GENOMIC DNA]</scope>
    <source>
        <strain evidence="3 4">HY-24</strain>
    </source>
</reference>
<keyword evidence="4" id="KW-1185">Reference proteome</keyword>
<keyword evidence="2" id="KW-0472">Membrane</keyword>
<name>A0A5P9QC03_9MICO</name>